<name>A0A2H0K7B5_9BACT</name>
<keyword evidence="1" id="KW-0808">Transferase</keyword>
<dbReference type="GO" id="GO:0016884">
    <property type="term" value="F:carbon-nitrogen ligase activity, with glutamine as amido-N-donor"/>
    <property type="evidence" value="ECO:0007669"/>
    <property type="project" value="InterPro"/>
</dbReference>
<dbReference type="InterPro" id="IPR003789">
    <property type="entry name" value="Asn/Gln_tRNA_amidoTrase-B-like"/>
</dbReference>
<organism evidence="1 2">
    <name type="scientific">Candidatus Zambryskibacteria bacterium CG11_big_fil_rev_8_21_14_0_20_40_24</name>
    <dbReference type="NCBI Taxonomy" id="1975116"/>
    <lineage>
        <taxon>Bacteria</taxon>
        <taxon>Candidatus Zambryskiibacteriota</taxon>
    </lineage>
</organism>
<dbReference type="InterPro" id="IPR042184">
    <property type="entry name" value="YqeY/Aim41_N"/>
</dbReference>
<dbReference type="Pfam" id="PF09424">
    <property type="entry name" value="YqeY"/>
    <property type="match status" value="1"/>
</dbReference>
<dbReference type="AlphaFoldDB" id="A0A2H0K7B5"/>
<dbReference type="PANTHER" id="PTHR28055">
    <property type="entry name" value="ALTERED INHERITANCE OF MITOCHONDRIA PROTEIN 41, MITOCHONDRIAL"/>
    <property type="match status" value="1"/>
</dbReference>
<feature type="non-terminal residue" evidence="1">
    <location>
        <position position="84"/>
    </location>
</feature>
<gene>
    <name evidence="1" type="ORF">COV95_00300</name>
</gene>
<dbReference type="SUPFAM" id="SSF89095">
    <property type="entry name" value="GatB/YqeY motif"/>
    <property type="match status" value="1"/>
</dbReference>
<protein>
    <submittedName>
        <fullName evidence="1">Glutamyl-tRNA amidotransferase</fullName>
    </submittedName>
</protein>
<evidence type="ECO:0000313" key="2">
    <source>
        <dbReference type="Proteomes" id="UP000229834"/>
    </source>
</evidence>
<evidence type="ECO:0000313" key="1">
    <source>
        <dbReference type="EMBL" id="PIQ67146.1"/>
    </source>
</evidence>
<reference evidence="1 2" key="1">
    <citation type="submission" date="2017-09" db="EMBL/GenBank/DDBJ databases">
        <title>Depth-based differentiation of microbial function through sediment-hosted aquifers and enrichment of novel symbionts in the deep terrestrial subsurface.</title>
        <authorList>
            <person name="Probst A.J."/>
            <person name="Ladd B."/>
            <person name="Jarett J.K."/>
            <person name="Geller-Mcgrath D.E."/>
            <person name="Sieber C.M."/>
            <person name="Emerson J.B."/>
            <person name="Anantharaman K."/>
            <person name="Thomas B.C."/>
            <person name="Malmstrom R."/>
            <person name="Stieglmeier M."/>
            <person name="Klingl A."/>
            <person name="Woyke T."/>
            <person name="Ryan C.M."/>
            <person name="Banfield J.F."/>
        </authorList>
    </citation>
    <scope>NUCLEOTIDE SEQUENCE [LARGE SCALE GENOMIC DNA]</scope>
    <source>
        <strain evidence="1">CG11_big_fil_rev_8_21_14_0_20_40_24</strain>
    </source>
</reference>
<dbReference type="Gene3D" id="1.10.1510.10">
    <property type="entry name" value="Uncharacterised protein YqeY/AIM41 PF09424, N-terminal domain"/>
    <property type="match status" value="1"/>
</dbReference>
<accession>A0A2H0K7B5</accession>
<dbReference type="PANTHER" id="PTHR28055:SF1">
    <property type="entry name" value="ALTERED INHERITANCE OF MITOCHONDRIA PROTEIN 41, MITOCHONDRIAL"/>
    <property type="match status" value="1"/>
</dbReference>
<proteinExistence type="predicted"/>
<comment type="caution">
    <text evidence="1">The sequence shown here is derived from an EMBL/GenBank/DDBJ whole genome shotgun (WGS) entry which is preliminary data.</text>
</comment>
<dbReference type="GO" id="GO:0016740">
    <property type="term" value="F:transferase activity"/>
    <property type="evidence" value="ECO:0007669"/>
    <property type="project" value="UniProtKB-KW"/>
</dbReference>
<dbReference type="EMBL" id="PCVC01000009">
    <property type="protein sequence ID" value="PIQ67146.1"/>
    <property type="molecule type" value="Genomic_DNA"/>
</dbReference>
<dbReference type="Proteomes" id="UP000229834">
    <property type="component" value="Unassembled WGS sequence"/>
</dbReference>
<sequence>MTTIEKIREEVKKAMVARDSLRLNTLRGLLSAFTNELVAKKRRPTEELPDEEAIEVIKRAVKQRKDSIEQFSKGGRGDLVENEE</sequence>
<dbReference type="InterPro" id="IPR019004">
    <property type="entry name" value="YqeY/Aim41"/>
</dbReference>